<dbReference type="EMBL" id="AFZG01000014">
    <property type="protein sequence ID" value="EHL19839.1"/>
    <property type="molecule type" value="Genomic_DNA"/>
</dbReference>
<dbReference type="InterPro" id="IPR038364">
    <property type="entry name" value="Urocanase_central_sf"/>
</dbReference>
<dbReference type="RefSeq" id="WP_009525192.1">
    <property type="nucleotide sequence ID" value="NZ_JBQMYE010000001.1"/>
</dbReference>
<dbReference type="Proteomes" id="UP000003379">
    <property type="component" value="Unassembled WGS sequence"/>
</dbReference>
<evidence type="ECO:0000256" key="6">
    <source>
        <dbReference type="ARBA" id="ARBA00023239"/>
    </source>
</evidence>
<feature type="domain" description="Urocanase N-terminal" evidence="11">
    <location>
        <begin position="29"/>
        <end position="145"/>
    </location>
</feature>
<comment type="caution">
    <text evidence="14">The sequence shown here is derived from an EMBL/GenBank/DDBJ whole genome shotgun (WGS) entry which is preliminary data.</text>
</comment>
<protein>
    <recommendedName>
        <fullName evidence="3 9">Urocanate hydratase</fullName>
        <shortName evidence="9">Urocanase</shortName>
        <ecNumber evidence="3 9">4.2.1.49</ecNumber>
    </recommendedName>
    <alternativeName>
        <fullName evidence="7 9">Imidazolonepropionate hydrolase</fullName>
    </alternativeName>
</protein>
<feature type="active site" evidence="9">
    <location>
        <position position="420"/>
    </location>
</feature>
<evidence type="ECO:0000256" key="3">
    <source>
        <dbReference type="ARBA" id="ARBA00011992"/>
    </source>
</evidence>
<dbReference type="InterPro" id="IPR055351">
    <property type="entry name" value="Urocanase"/>
</dbReference>
<dbReference type="InterPro" id="IPR023637">
    <property type="entry name" value="Urocanase-like"/>
</dbReference>
<feature type="binding site" evidence="9">
    <location>
        <begin position="63"/>
        <end position="64"/>
    </location>
    <ligand>
        <name>NAD(+)</name>
        <dbReference type="ChEBI" id="CHEBI:57540"/>
    </ligand>
</feature>
<dbReference type="HOGENOM" id="CLU_018868_0_1_9"/>
<feature type="binding site" evidence="9">
    <location>
        <begin position="185"/>
        <end position="187"/>
    </location>
    <ligand>
        <name>NAD(+)</name>
        <dbReference type="ChEBI" id="CHEBI:57540"/>
    </ligand>
</feature>
<comment type="cofactor">
    <cofactor evidence="9">
        <name>NAD(+)</name>
        <dbReference type="ChEBI" id="CHEBI:57540"/>
    </cofactor>
    <text evidence="9">Binds 1 NAD(+) per subunit.</text>
</comment>
<evidence type="ECO:0000259" key="10">
    <source>
        <dbReference type="Pfam" id="PF01175"/>
    </source>
</evidence>
<dbReference type="HAMAP" id="MF_00577">
    <property type="entry name" value="HutU"/>
    <property type="match status" value="1"/>
</dbReference>
<reference evidence="14 15" key="2">
    <citation type="submission" date="2011-08" db="EMBL/GenBank/DDBJ databases">
        <title>The Genome Sequence of Eubacteriaceae bacterium CM5.</title>
        <authorList>
            <consortium name="The Broad Institute Genome Sequencing Platform"/>
            <person name="Earl A."/>
            <person name="Ward D."/>
            <person name="Feldgarden M."/>
            <person name="Gevers D."/>
            <person name="Sizova M."/>
            <person name="Hazen A."/>
            <person name="Epstein S."/>
            <person name="Young S.K."/>
            <person name="Zeng Q."/>
            <person name="Gargeya S."/>
            <person name="Fitzgerald M."/>
            <person name="Haas B."/>
            <person name="Abouelleil A."/>
            <person name="Alvarado L."/>
            <person name="Arachchi H.M."/>
            <person name="Berlin A."/>
            <person name="Brown A."/>
            <person name="Chapman S.B."/>
            <person name="Chen Z."/>
            <person name="Dunbar C."/>
            <person name="Freedman E."/>
            <person name="Gearin G."/>
            <person name="Gellesch M."/>
            <person name="Goldberg J."/>
            <person name="Griggs A."/>
            <person name="Gujja S."/>
            <person name="Heiman D."/>
            <person name="Howarth C."/>
            <person name="Larson L."/>
            <person name="Lui A."/>
            <person name="MacDonald P.J.P."/>
            <person name="Montmayeur A."/>
            <person name="Murphy C."/>
            <person name="Neiman D."/>
            <person name="Pearson M."/>
            <person name="Priest M."/>
            <person name="Roberts A."/>
            <person name="Saif S."/>
            <person name="Shea T."/>
            <person name="Shenoy N."/>
            <person name="Sisk P."/>
            <person name="Stolte C."/>
            <person name="Sykes S."/>
            <person name="Wortman J."/>
            <person name="Nusbaum C."/>
            <person name="Birren B."/>
        </authorList>
    </citation>
    <scope>NUCLEOTIDE SEQUENCE [LARGE SCALE GENOMIC DNA]</scope>
    <source>
        <strain evidence="14 15">CM5</strain>
    </source>
</reference>
<feature type="binding site" evidence="9">
    <location>
        <begin position="251"/>
        <end position="252"/>
    </location>
    <ligand>
        <name>NAD(+)</name>
        <dbReference type="ChEBI" id="CHEBI:57540"/>
    </ligand>
</feature>
<comment type="similarity">
    <text evidence="2 9">Belongs to the urocanase family.</text>
</comment>
<dbReference type="PATRIC" id="fig|796937.3.peg.2195"/>
<dbReference type="AlphaFoldDB" id="G9XB05"/>
<dbReference type="NCBIfam" id="TIGR01228">
    <property type="entry name" value="hutU"/>
    <property type="match status" value="1"/>
</dbReference>
<dbReference type="InterPro" id="IPR036190">
    <property type="entry name" value="Urocanase_sf"/>
</dbReference>
<comment type="function">
    <text evidence="9">Catalyzes the conversion of urocanate to 4-imidazolone-5-propionate.</text>
</comment>
<evidence type="ECO:0000313" key="16">
    <source>
        <dbReference type="Proteomes" id="UP000006437"/>
    </source>
</evidence>
<dbReference type="Gene3D" id="3.40.50.10730">
    <property type="entry name" value="Urocanase like domains"/>
    <property type="match status" value="1"/>
</dbReference>
<dbReference type="InterPro" id="IPR035401">
    <property type="entry name" value="Urocanase_C"/>
</dbReference>
<feature type="binding site" evidence="9">
    <location>
        <position position="205"/>
    </location>
    <ligand>
        <name>NAD(+)</name>
        <dbReference type="ChEBI" id="CHEBI:57540"/>
    </ligand>
</feature>
<reference evidence="13 16" key="1">
    <citation type="submission" date="2011-08" db="EMBL/GenBank/DDBJ databases">
        <title>The Genome Sequence of Eubacteriaceae bacterium ACC19a.</title>
        <authorList>
            <consortium name="The Broad Institute Genome Sequencing Platform"/>
            <person name="Earl A."/>
            <person name="Ward D."/>
            <person name="Feldgarden M."/>
            <person name="Gevers D."/>
            <person name="Sizova M."/>
            <person name="Hazen A."/>
            <person name="Epstein S."/>
            <person name="Young S.K."/>
            <person name="Zeng Q."/>
            <person name="Gargeya S."/>
            <person name="Fitzgerald M."/>
            <person name="Haas B."/>
            <person name="Abouelleil A."/>
            <person name="Alvarado L."/>
            <person name="Arachchi H.M."/>
            <person name="Berlin A."/>
            <person name="Brown A."/>
            <person name="Chapman S.B."/>
            <person name="Chen Z."/>
            <person name="Dunbar C."/>
            <person name="Freedman E."/>
            <person name="Gearin G."/>
            <person name="Gellesch M."/>
            <person name="Goldberg J."/>
            <person name="Griggs A."/>
            <person name="Gujja S."/>
            <person name="Heiman D."/>
            <person name="Howarth C."/>
            <person name="Larson L."/>
            <person name="Lui A."/>
            <person name="MacDonald P.J.P."/>
            <person name="Montmayeur A."/>
            <person name="Murphy C."/>
            <person name="Neiman D."/>
            <person name="Pearson M."/>
            <person name="Priest M."/>
            <person name="Roberts A."/>
            <person name="Saif S."/>
            <person name="Shea T."/>
            <person name="Shenoy N."/>
            <person name="Sisk P."/>
            <person name="Stolte C."/>
            <person name="Sykes S."/>
            <person name="Wortman J."/>
            <person name="Nusbaum C."/>
            <person name="Birren B."/>
        </authorList>
    </citation>
    <scope>NUCLEOTIDE SEQUENCE [LARGE SCALE GENOMIC DNA]</scope>
    <source>
        <strain evidence="13 16">ACC19a</strain>
    </source>
</reference>
<dbReference type="Pfam" id="PF01175">
    <property type="entry name" value="Urocanase"/>
    <property type="match status" value="1"/>
</dbReference>
<dbReference type="GO" id="GO:0016153">
    <property type="term" value="F:urocanate hydratase activity"/>
    <property type="evidence" value="ECO:0007669"/>
    <property type="project" value="UniProtKB-UniRule"/>
</dbReference>
<evidence type="ECO:0000259" key="12">
    <source>
        <dbReference type="Pfam" id="PF17392"/>
    </source>
</evidence>
<evidence type="ECO:0000313" key="14">
    <source>
        <dbReference type="EMBL" id="EHL19839.1"/>
    </source>
</evidence>
<dbReference type="PANTHER" id="PTHR12216">
    <property type="entry name" value="UROCANATE HYDRATASE"/>
    <property type="match status" value="1"/>
</dbReference>
<feature type="domain" description="Urocanase C-terminal" evidence="12">
    <location>
        <begin position="361"/>
        <end position="553"/>
    </location>
</feature>
<dbReference type="PIRSF" id="PIRSF001423">
    <property type="entry name" value="Urocanate_hydrat"/>
    <property type="match status" value="1"/>
</dbReference>
<dbReference type="PANTHER" id="PTHR12216:SF4">
    <property type="entry name" value="UROCANATE HYDRATASE"/>
    <property type="match status" value="1"/>
</dbReference>
<organism evidence="14 15">
    <name type="scientific">Peptoanaerobacter stomatis</name>
    <dbReference type="NCBI Taxonomy" id="796937"/>
    <lineage>
        <taxon>Bacteria</taxon>
        <taxon>Bacillati</taxon>
        <taxon>Bacillota</taxon>
        <taxon>Clostridia</taxon>
        <taxon>Peptostreptococcales</taxon>
        <taxon>Filifactoraceae</taxon>
        <taxon>Peptoanaerobacter</taxon>
    </lineage>
</organism>
<evidence type="ECO:0000256" key="9">
    <source>
        <dbReference type="HAMAP-Rule" id="MF_00577"/>
    </source>
</evidence>
<evidence type="ECO:0000256" key="2">
    <source>
        <dbReference type="ARBA" id="ARBA00007578"/>
    </source>
</evidence>
<dbReference type="GO" id="GO:0005737">
    <property type="term" value="C:cytoplasm"/>
    <property type="evidence" value="ECO:0007669"/>
    <property type="project" value="UniProtKB-SubCell"/>
</dbReference>
<feature type="binding site" evidence="9">
    <location>
        <position position="330"/>
    </location>
    <ligand>
        <name>NAD(+)</name>
        <dbReference type="ChEBI" id="CHEBI:57540"/>
    </ligand>
</feature>
<dbReference type="NCBIfam" id="NF003820">
    <property type="entry name" value="PRK05414.1"/>
    <property type="match status" value="1"/>
</dbReference>
<feature type="binding site" evidence="9">
    <location>
        <begin position="281"/>
        <end position="282"/>
    </location>
    <ligand>
        <name>NAD(+)</name>
        <dbReference type="ChEBI" id="CHEBI:57540"/>
    </ligand>
</feature>
<dbReference type="GO" id="GO:0019557">
    <property type="term" value="P:L-histidine catabolic process to glutamate and formate"/>
    <property type="evidence" value="ECO:0007669"/>
    <property type="project" value="UniProtKB-UniPathway"/>
</dbReference>
<evidence type="ECO:0000313" key="15">
    <source>
        <dbReference type="Proteomes" id="UP000003379"/>
    </source>
</evidence>
<evidence type="ECO:0000256" key="4">
    <source>
        <dbReference type="ARBA" id="ARBA00022808"/>
    </source>
</evidence>
<dbReference type="Pfam" id="PF17392">
    <property type="entry name" value="Urocanase_C"/>
    <property type="match status" value="1"/>
</dbReference>
<dbReference type="Gene3D" id="3.40.1770.10">
    <property type="entry name" value="Urocanase superfamily"/>
    <property type="match status" value="1"/>
</dbReference>
<dbReference type="InterPro" id="IPR035400">
    <property type="entry name" value="Urocanase_N"/>
</dbReference>
<evidence type="ECO:0000256" key="5">
    <source>
        <dbReference type="ARBA" id="ARBA00023027"/>
    </source>
</evidence>
<keyword evidence="9" id="KW-0963">Cytoplasm</keyword>
<comment type="catalytic activity">
    <reaction evidence="8 9">
        <text>4-imidazolone-5-propanoate = trans-urocanate + H2O</text>
        <dbReference type="Rhea" id="RHEA:13101"/>
        <dbReference type="ChEBI" id="CHEBI:15377"/>
        <dbReference type="ChEBI" id="CHEBI:17771"/>
        <dbReference type="ChEBI" id="CHEBI:77893"/>
        <dbReference type="EC" id="4.2.1.49"/>
    </reaction>
</comment>
<dbReference type="Proteomes" id="UP000006437">
    <property type="component" value="Unassembled WGS sequence"/>
</dbReference>
<dbReference type="Pfam" id="PF17391">
    <property type="entry name" value="Urocanase_N"/>
    <property type="match status" value="1"/>
</dbReference>
<keyword evidence="5 9" id="KW-0520">NAD</keyword>
<evidence type="ECO:0000256" key="7">
    <source>
        <dbReference type="ARBA" id="ARBA00031640"/>
    </source>
</evidence>
<keyword evidence="4 9" id="KW-0369">Histidine metabolism</keyword>
<accession>G9X3K0</accession>
<accession>G9XB05</accession>
<evidence type="ECO:0000313" key="13">
    <source>
        <dbReference type="EMBL" id="EHL09965.1"/>
    </source>
</evidence>
<proteinExistence type="inferred from homology"/>
<feature type="domain" description="Urocanase Rossmann-like" evidence="10">
    <location>
        <begin position="149"/>
        <end position="358"/>
    </location>
</feature>
<keyword evidence="6 9" id="KW-0456">Lyase</keyword>
<dbReference type="EMBL" id="AFZE01000058">
    <property type="protein sequence ID" value="EHL09965.1"/>
    <property type="molecule type" value="Genomic_DNA"/>
</dbReference>
<evidence type="ECO:0000259" key="11">
    <source>
        <dbReference type="Pfam" id="PF17391"/>
    </source>
</evidence>
<evidence type="ECO:0000256" key="8">
    <source>
        <dbReference type="ARBA" id="ARBA00047623"/>
    </source>
</evidence>
<dbReference type="InterPro" id="IPR035085">
    <property type="entry name" value="Urocanase_Rossmann-like"/>
</dbReference>
<sequence>MNGEKGLYFRENPEILYEVKAQGGGLKDTNTLRCKGWRQETILRMLEFNMENAEIPELLVIYGGNGKCARNWESYWAIVDALKNLENDETLVVQSGMPVAIFKTHDRAPVVVMATTNIMKATWERFYDLQDKNLTIFAQYTAAPWEYIGTQGVIEGTFETLSAIAIKRYNDDLTGRIYLTAGAGGMGTNQSWAMKMHGGVAIVVDVSEKMLKKRIGKDYMDIVVYSLDEAIKLAKEHSKAKKPIAIGLVGNAADVYEEVLKTDFRPDICSEMCPCHDPISYIPSGYSAEQADALRIEDREKYLELARKTMLRQLRAMIALKKDGVEVFEYGTSIRKECIDAGMPREEAMQINGFVAEYIRPLFCEGRGPFRWTCLSRDPEDLKVADDLALEICKGDKLVERWINLARKNLPIEGMPARICYMGFGERKRFGLAINKAIKEGRIKGTVAFSRDNLDSGSIVNPTFESENMPDGGDYISDWPYLNALLDCAGGCDLIAIQANYSMGEAVHTGVTMIADGTDEADERLAVALTTDSGIGVIRHAQAGYQTAKDVANGKGKYTTDSIKVPLWWQTADKVTFGPKGMYR</sequence>
<comment type="subcellular location">
    <subcellularLocation>
        <location evidence="9">Cytoplasm</location>
    </subcellularLocation>
</comment>
<dbReference type="UniPathway" id="UPA00379">
    <property type="reaction ID" value="UER00550"/>
</dbReference>
<gene>
    <name evidence="9" type="primary">hutU</name>
    <name evidence="14" type="ORF">HMPREF9628_01172</name>
    <name evidence="13" type="ORF">HMPREF9629_00957</name>
</gene>
<evidence type="ECO:0000256" key="1">
    <source>
        <dbReference type="ARBA" id="ARBA00004794"/>
    </source>
</evidence>
<comment type="caution">
    <text evidence="9">Lacks conserved residue(s) required for the propagation of feature annotation.</text>
</comment>
<dbReference type="GO" id="GO:0019556">
    <property type="term" value="P:L-histidine catabolic process to glutamate and formamide"/>
    <property type="evidence" value="ECO:0007669"/>
    <property type="project" value="UniProtKB-UniPathway"/>
</dbReference>
<dbReference type="SUPFAM" id="SSF111326">
    <property type="entry name" value="Urocanase"/>
    <property type="match status" value="1"/>
</dbReference>
<dbReference type="EC" id="4.2.1.49" evidence="3 9"/>
<feature type="binding site" evidence="9">
    <location>
        <position position="139"/>
    </location>
    <ligand>
        <name>NAD(+)</name>
        <dbReference type="ChEBI" id="CHEBI:57540"/>
    </ligand>
</feature>
<name>G9XB05_9FIRM</name>
<comment type="pathway">
    <text evidence="1 9">Amino-acid degradation; L-histidine degradation into L-glutamate; N-formimidoyl-L-glutamate from L-histidine: step 2/3.</text>
</comment>